<reference evidence="1 2" key="1">
    <citation type="journal article" date="2012" name="PLoS Pathog.">
        <title>Diverse lifestyles and strategies of plant pathogenesis encoded in the genomes of eighteen Dothideomycetes fungi.</title>
        <authorList>
            <person name="Ohm R.A."/>
            <person name="Feau N."/>
            <person name="Henrissat B."/>
            <person name="Schoch C.L."/>
            <person name="Horwitz B.A."/>
            <person name="Barry K.W."/>
            <person name="Condon B.J."/>
            <person name="Copeland A.C."/>
            <person name="Dhillon B."/>
            <person name="Glaser F."/>
            <person name="Hesse C.N."/>
            <person name="Kosti I."/>
            <person name="LaButti K."/>
            <person name="Lindquist E.A."/>
            <person name="Lucas S."/>
            <person name="Salamov A.A."/>
            <person name="Bradshaw R.E."/>
            <person name="Ciuffetti L."/>
            <person name="Hamelin R.C."/>
            <person name="Kema G.H.J."/>
            <person name="Lawrence C."/>
            <person name="Scott J.A."/>
            <person name="Spatafora J.W."/>
            <person name="Turgeon B.G."/>
            <person name="de Wit P.J.G.M."/>
            <person name="Zhong S."/>
            <person name="Goodwin S.B."/>
            <person name="Grigoriev I.V."/>
        </authorList>
    </citation>
    <scope>NUCLEOTIDE SEQUENCE [LARGE SCALE GENOMIC DNA]</scope>
    <source>
        <strain evidence="1 2">UAMH 10762</strain>
    </source>
</reference>
<dbReference type="EMBL" id="KB445554">
    <property type="protein sequence ID" value="EMC97470.1"/>
    <property type="molecule type" value="Genomic_DNA"/>
</dbReference>
<dbReference type="AlphaFoldDB" id="M2NET0"/>
<dbReference type="HOGENOM" id="CLU_3086863_0_0_1"/>
<dbReference type="KEGG" id="bcom:BAUCODRAFT_453291"/>
<dbReference type="Proteomes" id="UP000011761">
    <property type="component" value="Unassembled WGS sequence"/>
</dbReference>
<keyword evidence="2" id="KW-1185">Reference proteome</keyword>
<organism evidence="1 2">
    <name type="scientific">Baudoinia panamericana (strain UAMH 10762)</name>
    <name type="common">Angels' share fungus</name>
    <name type="synonym">Baudoinia compniacensis (strain UAMH 10762)</name>
    <dbReference type="NCBI Taxonomy" id="717646"/>
    <lineage>
        <taxon>Eukaryota</taxon>
        <taxon>Fungi</taxon>
        <taxon>Dikarya</taxon>
        <taxon>Ascomycota</taxon>
        <taxon>Pezizomycotina</taxon>
        <taxon>Dothideomycetes</taxon>
        <taxon>Dothideomycetidae</taxon>
        <taxon>Mycosphaerellales</taxon>
        <taxon>Teratosphaeriaceae</taxon>
        <taxon>Baudoinia</taxon>
    </lineage>
</organism>
<sequence length="52" mass="6268">MARQYTVLGTWHYPPWIDQARVKRYPRHDRWQVTKFTSARSMLSKTCSISIL</sequence>
<protein>
    <submittedName>
        <fullName evidence="1">Uncharacterized protein</fullName>
    </submittedName>
</protein>
<gene>
    <name evidence="1" type="ORF">BAUCODRAFT_453291</name>
</gene>
<evidence type="ECO:0000313" key="2">
    <source>
        <dbReference type="Proteomes" id="UP000011761"/>
    </source>
</evidence>
<dbReference type="GeneID" id="19114485"/>
<dbReference type="RefSeq" id="XP_007675837.1">
    <property type="nucleotide sequence ID" value="XM_007677647.1"/>
</dbReference>
<proteinExistence type="predicted"/>
<name>M2NET0_BAUPA</name>
<evidence type="ECO:0000313" key="1">
    <source>
        <dbReference type="EMBL" id="EMC97470.1"/>
    </source>
</evidence>
<accession>M2NET0</accession>